<evidence type="ECO:0000313" key="3">
    <source>
        <dbReference type="EMBL" id="CDQ23488.1"/>
    </source>
</evidence>
<dbReference type="AlphaFoldDB" id="A0A059NXL3"/>
<evidence type="ECO:0000259" key="2">
    <source>
        <dbReference type="Pfam" id="PF07435"/>
    </source>
</evidence>
<proteinExistence type="predicted"/>
<feature type="compositionally biased region" description="Polar residues" evidence="1">
    <location>
        <begin position="255"/>
        <end position="266"/>
    </location>
</feature>
<evidence type="ECO:0000313" key="4">
    <source>
        <dbReference type="Proteomes" id="UP000028868"/>
    </source>
</evidence>
<dbReference type="Proteomes" id="UP000028868">
    <property type="component" value="Unassembled WGS sequence"/>
</dbReference>
<feature type="region of interest" description="Disordered" evidence="1">
    <location>
        <begin position="245"/>
        <end position="266"/>
    </location>
</feature>
<evidence type="ECO:0000256" key="1">
    <source>
        <dbReference type="SAM" id="MobiDB-lite"/>
    </source>
</evidence>
<dbReference type="EMBL" id="CCDI010000001">
    <property type="protein sequence ID" value="CDQ23488.1"/>
    <property type="molecule type" value="Genomic_DNA"/>
</dbReference>
<dbReference type="OrthoDB" id="2382185at2"/>
<organism evidence="3 4">
    <name type="scientific">Halobacillus karajensis</name>
    <dbReference type="NCBI Taxonomy" id="195088"/>
    <lineage>
        <taxon>Bacteria</taxon>
        <taxon>Bacillati</taxon>
        <taxon>Bacillota</taxon>
        <taxon>Bacilli</taxon>
        <taxon>Bacillales</taxon>
        <taxon>Bacillaceae</taxon>
        <taxon>Halobacillus</taxon>
    </lineage>
</organism>
<keyword evidence="4" id="KW-1185">Reference proteome</keyword>
<reference evidence="4" key="1">
    <citation type="submission" date="2014-03" db="EMBL/GenBank/DDBJ databases">
        <authorList>
            <person name="Urmite Genomes U."/>
        </authorList>
    </citation>
    <scope>NUCLEOTIDE SEQUENCE [LARGE SCALE GENOMIC DNA]</scope>
    <source>
        <strain evidence="4">HD-03</strain>
    </source>
</reference>
<name>A0A059NXL3_9BACI</name>
<dbReference type="InterPro" id="IPR009996">
    <property type="entry name" value="YycH"/>
</dbReference>
<dbReference type="Gene3D" id="3.30.310.160">
    <property type="entry name" value="YycH protein, domain 2"/>
    <property type="match status" value="1"/>
</dbReference>
<dbReference type="RefSeq" id="WP_035507276.1">
    <property type="nucleotide sequence ID" value="NZ_CCDH010000001.1"/>
</dbReference>
<dbReference type="Pfam" id="PF07435">
    <property type="entry name" value="YycH"/>
    <property type="match status" value="1"/>
</dbReference>
<reference evidence="3 4" key="2">
    <citation type="submission" date="2014-05" db="EMBL/GenBank/DDBJ databases">
        <title>Draft genome sequence of Halobacillus karajensis HK-03.</title>
        <authorList>
            <person name="Khelaifia S."/>
            <person name="Croce O."/>
            <person name="Lagier J.C."/>
            <person name="Raoult D."/>
        </authorList>
    </citation>
    <scope>NUCLEOTIDE SEQUENCE [LARGE SCALE GENOMIC DNA]</scope>
    <source>
        <strain evidence="3 4">HD-03</strain>
    </source>
</reference>
<protein>
    <submittedName>
        <fullName evidence="3">Two-component system YycF/YycG regulatory protein YycH</fullName>
    </submittedName>
</protein>
<sequence length="453" mass="52296">MKKETMKSVILVILIAFSLVLTVALWTYQPVNETLEEDVFIDDTKLEETGAEREVANLVLPDRIIFHEQGSFYSFRDNVDKKAFYDQMQNWNLTTLDVNPGRIDLDNHSRVVEIHFPAKLSIHVIKDLFQLNDEGQLEEVQANFDRVFLLHHPEGSAPTSYDLWFVDSDASGSDATLQATISSTAGEDALQVLENKDKLTEMIRFADVRPGEQEDETGASNIYVPSGPVEISEYVLQTGTVPGKPIQNDLFPPNTRVSRSTNNNGDNILKTFRRRLTQNEKRMEYEWMVPNSANQNNWSEYELFVKSMEDINSHLGWTDDYRLNSVQSGRDEVQYRMYFNERPVMENSDSYMLATILLSYQQGQIQEYKRPLVHFSSINESKAILQSGEEVLQDIKEKEDINYTDIRDIKVMYSLEEQRNDVVYSLIPEWYVLTNSGWSKVYPDDRSQNAEIS</sequence>
<gene>
    <name evidence="3" type="primary">yycH</name>
    <name evidence="3" type="ORF">BN983_01716</name>
</gene>
<dbReference type="CDD" id="cd15787">
    <property type="entry name" value="YycH_N"/>
    <property type="match status" value="1"/>
</dbReference>
<feature type="domain" description="Regulatory protein YycH" evidence="2">
    <location>
        <begin position="4"/>
        <end position="441"/>
    </location>
</feature>
<dbReference type="InterPro" id="IPR042274">
    <property type="entry name" value="YycH/YycI_2"/>
</dbReference>
<comment type="caution">
    <text evidence="3">The sequence shown here is derived from an EMBL/GenBank/DDBJ whole genome shotgun (WGS) entry which is preliminary data.</text>
</comment>
<dbReference type="Gene3D" id="3.10.450.310">
    <property type="match status" value="1"/>
</dbReference>
<accession>A0A059NXL3</accession>